<proteinExistence type="predicted"/>
<dbReference type="WBParaSite" id="RSKR_0000083800.1">
    <property type="protein sequence ID" value="RSKR_0000083800.1"/>
    <property type="gene ID" value="RSKR_0000083800"/>
</dbReference>
<evidence type="ECO:0000313" key="1">
    <source>
        <dbReference type="Proteomes" id="UP000095286"/>
    </source>
</evidence>
<evidence type="ECO:0000313" key="2">
    <source>
        <dbReference type="WBParaSite" id="RSKR_0000083800.1"/>
    </source>
</evidence>
<accession>A0AC35TI58</accession>
<name>A0AC35TI58_9BILA</name>
<dbReference type="Proteomes" id="UP000095286">
    <property type="component" value="Unplaced"/>
</dbReference>
<protein>
    <submittedName>
        <fullName evidence="2">Spaetzle domain-containing protein</fullName>
    </submittedName>
</protein>
<reference evidence="2" key="1">
    <citation type="submission" date="2016-11" db="UniProtKB">
        <authorList>
            <consortium name="WormBaseParasite"/>
        </authorList>
    </citation>
    <scope>IDENTIFICATION</scope>
    <source>
        <strain evidence="2">KR3021</strain>
    </source>
</reference>
<organism evidence="1 2">
    <name type="scientific">Rhabditophanes sp. KR3021</name>
    <dbReference type="NCBI Taxonomy" id="114890"/>
    <lineage>
        <taxon>Eukaryota</taxon>
        <taxon>Metazoa</taxon>
        <taxon>Ecdysozoa</taxon>
        <taxon>Nematoda</taxon>
        <taxon>Chromadorea</taxon>
        <taxon>Rhabditida</taxon>
        <taxon>Tylenchina</taxon>
        <taxon>Panagrolaimomorpha</taxon>
        <taxon>Strongyloidoidea</taxon>
        <taxon>Alloionematidae</taxon>
        <taxon>Rhabditophanes</taxon>
    </lineage>
</organism>
<sequence>MNHPSNSHFADFCHISPGFYRTLAQDPYFASLHRLHNQGRLNQNNCGKYKNAEKSKDAVAYSDSTSSNVKAPQLEKAEVDGGIIQQMLGSSYKSKHFQEQQTTPPHQPKQGKGRDMYPWRFVTTLECYNPFDDEEMVEGVGIDVDTNLNIPKKVNDSPVCQLILPKKHKTKETNRNVMRLVKDSGVIEYREYAEEICIVTSKNKKSDRPPQDYDDPKRMEIYCCDEDVYNVELNASGADYLR</sequence>